<accession>A2EHU8</accession>
<dbReference type="FunFam" id="3.40.50.300:FF:001915">
    <property type="entry name" value="ADP-ribosylation factor 6-like"/>
    <property type="match status" value="1"/>
</dbReference>
<evidence type="ECO:0000256" key="3">
    <source>
        <dbReference type="PIRSR" id="PIRSR606689-1"/>
    </source>
</evidence>
<name>A2EHU8_TRIV3</name>
<dbReference type="SMR" id="A2EHU8"/>
<feature type="binding site" evidence="4">
    <location>
        <position position="27"/>
    </location>
    <ligand>
        <name>Mg(2+)</name>
        <dbReference type="ChEBI" id="CHEBI:18420"/>
    </ligand>
</feature>
<dbReference type="Proteomes" id="UP000001542">
    <property type="component" value="Unassembled WGS sequence"/>
</dbReference>
<dbReference type="KEGG" id="tva:4765683"/>
<gene>
    <name evidence="6" type="ORF">TVAG_000720</name>
</gene>
<dbReference type="AlphaFoldDB" id="A2EHU8"/>
<reference evidence="6" key="2">
    <citation type="journal article" date="2007" name="Science">
        <title>Draft genome sequence of the sexually transmitted pathogen Trichomonas vaginalis.</title>
        <authorList>
            <person name="Carlton J.M."/>
            <person name="Hirt R.P."/>
            <person name="Silva J.C."/>
            <person name="Delcher A.L."/>
            <person name="Schatz M."/>
            <person name="Zhao Q."/>
            <person name="Wortman J.R."/>
            <person name="Bidwell S.L."/>
            <person name="Alsmark U.C.M."/>
            <person name="Besteiro S."/>
            <person name="Sicheritz-Ponten T."/>
            <person name="Noel C.J."/>
            <person name="Dacks J.B."/>
            <person name="Foster P.G."/>
            <person name="Simillion C."/>
            <person name="Van de Peer Y."/>
            <person name="Miranda-Saavedra D."/>
            <person name="Barton G.J."/>
            <person name="Westrop G.D."/>
            <person name="Mueller S."/>
            <person name="Dessi D."/>
            <person name="Fiori P.L."/>
            <person name="Ren Q."/>
            <person name="Paulsen I."/>
            <person name="Zhang H."/>
            <person name="Bastida-Corcuera F.D."/>
            <person name="Simoes-Barbosa A."/>
            <person name="Brown M.T."/>
            <person name="Hayes R.D."/>
            <person name="Mukherjee M."/>
            <person name="Okumura C.Y."/>
            <person name="Schneider R."/>
            <person name="Smith A.J."/>
            <person name="Vanacova S."/>
            <person name="Villalvazo M."/>
            <person name="Haas B.J."/>
            <person name="Pertea M."/>
            <person name="Feldblyum T.V."/>
            <person name="Utterback T.R."/>
            <person name="Shu C.L."/>
            <person name="Osoegawa K."/>
            <person name="de Jong P.J."/>
            <person name="Hrdy I."/>
            <person name="Horvathova L."/>
            <person name="Zubacova Z."/>
            <person name="Dolezal P."/>
            <person name="Malik S.B."/>
            <person name="Logsdon J.M. Jr."/>
            <person name="Henze K."/>
            <person name="Gupta A."/>
            <person name="Wang C.C."/>
            <person name="Dunne R.L."/>
            <person name="Upcroft J.A."/>
            <person name="Upcroft P."/>
            <person name="White O."/>
            <person name="Salzberg S.L."/>
            <person name="Tang P."/>
            <person name="Chiu C.-H."/>
            <person name="Lee Y.-S."/>
            <person name="Embley T.M."/>
            <person name="Coombs G.H."/>
            <person name="Mottram J.C."/>
            <person name="Tachezy J."/>
            <person name="Fraser-Liggett C.M."/>
            <person name="Johnson P.J."/>
        </authorList>
    </citation>
    <scope>NUCLEOTIDE SEQUENCE [LARGE SCALE GENOMIC DNA]</scope>
    <source>
        <strain evidence="6">G3</strain>
    </source>
</reference>
<evidence type="ECO:0000256" key="1">
    <source>
        <dbReference type="ARBA" id="ARBA00022741"/>
    </source>
</evidence>
<dbReference type="SMART" id="SM00175">
    <property type="entry name" value="RAB"/>
    <property type="match status" value="1"/>
</dbReference>
<dbReference type="VEuPathDB" id="TrichDB:TVAGG3_0076900"/>
<dbReference type="EMBL" id="DS113392">
    <property type="protein sequence ID" value="EAY07788.1"/>
    <property type="molecule type" value="Genomic_DNA"/>
</dbReference>
<keyword evidence="4" id="KW-0479">Metal-binding</keyword>
<evidence type="ECO:0000256" key="5">
    <source>
        <dbReference type="RuleBase" id="RU003925"/>
    </source>
</evidence>
<organism evidence="6 7">
    <name type="scientific">Trichomonas vaginalis (strain ATCC PRA-98 / G3)</name>
    <dbReference type="NCBI Taxonomy" id="412133"/>
    <lineage>
        <taxon>Eukaryota</taxon>
        <taxon>Metamonada</taxon>
        <taxon>Parabasalia</taxon>
        <taxon>Trichomonadida</taxon>
        <taxon>Trichomonadidae</taxon>
        <taxon>Trichomonas</taxon>
    </lineage>
</organism>
<dbReference type="OrthoDB" id="2011769at2759"/>
<dbReference type="Pfam" id="PF00025">
    <property type="entry name" value="Arf"/>
    <property type="match status" value="1"/>
</dbReference>
<dbReference type="GO" id="GO:0006886">
    <property type="term" value="P:intracellular protein transport"/>
    <property type="evidence" value="ECO:0000318"/>
    <property type="project" value="GO_Central"/>
</dbReference>
<proteinExistence type="inferred from homology"/>
<dbReference type="PRINTS" id="PR00328">
    <property type="entry name" value="SAR1GTPBP"/>
</dbReference>
<dbReference type="SMART" id="SM00177">
    <property type="entry name" value="ARF"/>
    <property type="match status" value="1"/>
</dbReference>
<dbReference type="PROSITE" id="PS51419">
    <property type="entry name" value="RAB"/>
    <property type="match status" value="1"/>
</dbReference>
<dbReference type="SMART" id="SM00178">
    <property type="entry name" value="SAR"/>
    <property type="match status" value="1"/>
</dbReference>
<dbReference type="GO" id="GO:0003924">
    <property type="term" value="F:GTPase activity"/>
    <property type="evidence" value="ECO:0007669"/>
    <property type="project" value="InterPro"/>
</dbReference>
<keyword evidence="4" id="KW-0460">Magnesium</keyword>
<dbReference type="InParanoid" id="A2EHU8"/>
<dbReference type="PANTHER" id="PTHR11711">
    <property type="entry name" value="ADP RIBOSYLATION FACTOR-RELATED"/>
    <property type="match status" value="1"/>
</dbReference>
<dbReference type="GO" id="GO:0005525">
    <property type="term" value="F:GTP binding"/>
    <property type="evidence" value="ECO:0000318"/>
    <property type="project" value="GO_Central"/>
</dbReference>
<dbReference type="Gene3D" id="3.40.50.300">
    <property type="entry name" value="P-loop containing nucleotide triphosphate hydrolases"/>
    <property type="match status" value="1"/>
</dbReference>
<keyword evidence="2 3" id="KW-0342">GTP-binding</keyword>
<feature type="binding site" evidence="3">
    <location>
        <begin position="122"/>
        <end position="125"/>
    </location>
    <ligand>
        <name>GTP</name>
        <dbReference type="ChEBI" id="CHEBI:37565"/>
    </ligand>
</feature>
<dbReference type="CDD" id="cd00878">
    <property type="entry name" value="Arf_Arl"/>
    <property type="match status" value="1"/>
</dbReference>
<evidence type="ECO:0000313" key="6">
    <source>
        <dbReference type="EMBL" id="EAY07788.1"/>
    </source>
</evidence>
<dbReference type="InterPro" id="IPR006689">
    <property type="entry name" value="Small_GTPase_ARF/SAR"/>
</dbReference>
<dbReference type="VEuPathDB" id="TrichDB:TVAG_000720"/>
<dbReference type="SUPFAM" id="SSF52540">
    <property type="entry name" value="P-loop containing nucleoside triphosphate hydrolases"/>
    <property type="match status" value="1"/>
</dbReference>
<comment type="similarity">
    <text evidence="5">Belongs to the small GTPase superfamily. Arf family.</text>
</comment>
<dbReference type="InterPro" id="IPR024156">
    <property type="entry name" value="Small_GTPase_ARF"/>
</dbReference>
<dbReference type="GO" id="GO:0005737">
    <property type="term" value="C:cytoplasm"/>
    <property type="evidence" value="ECO:0000318"/>
    <property type="project" value="GO_Central"/>
</dbReference>
<evidence type="ECO:0000313" key="7">
    <source>
        <dbReference type="Proteomes" id="UP000001542"/>
    </source>
</evidence>
<dbReference type="NCBIfam" id="TIGR00231">
    <property type="entry name" value="small_GTP"/>
    <property type="match status" value="1"/>
</dbReference>
<keyword evidence="7" id="KW-1185">Reference proteome</keyword>
<dbReference type="GO" id="GO:0005886">
    <property type="term" value="C:plasma membrane"/>
    <property type="evidence" value="ECO:0000318"/>
    <property type="project" value="GO_Central"/>
</dbReference>
<dbReference type="GO" id="GO:0016192">
    <property type="term" value="P:vesicle-mediated transport"/>
    <property type="evidence" value="ECO:0000318"/>
    <property type="project" value="GO_Central"/>
</dbReference>
<reference evidence="6" key="1">
    <citation type="submission" date="2006-10" db="EMBL/GenBank/DDBJ databases">
        <authorList>
            <person name="Amadeo P."/>
            <person name="Zhao Q."/>
            <person name="Wortman J."/>
            <person name="Fraser-Liggett C."/>
            <person name="Carlton J."/>
        </authorList>
    </citation>
    <scope>NUCLEOTIDE SEQUENCE</scope>
    <source>
        <strain evidence="6">G3</strain>
    </source>
</reference>
<dbReference type="PROSITE" id="PS51417">
    <property type="entry name" value="ARF"/>
    <property type="match status" value="1"/>
</dbReference>
<dbReference type="GO" id="GO:0046872">
    <property type="term" value="F:metal ion binding"/>
    <property type="evidence" value="ECO:0007669"/>
    <property type="project" value="UniProtKB-KW"/>
</dbReference>
<feature type="binding site" evidence="3">
    <location>
        <begin position="20"/>
        <end position="27"/>
    </location>
    <ligand>
        <name>GTP</name>
        <dbReference type="ChEBI" id="CHEBI:37565"/>
    </ligand>
</feature>
<evidence type="ECO:0000256" key="2">
    <source>
        <dbReference type="ARBA" id="ARBA00023134"/>
    </source>
</evidence>
<dbReference type="eggNOG" id="KOG0071">
    <property type="taxonomic scope" value="Eukaryota"/>
</dbReference>
<dbReference type="InterPro" id="IPR027417">
    <property type="entry name" value="P-loop_NTPase"/>
</dbReference>
<keyword evidence="1 3" id="KW-0547">Nucleotide-binding</keyword>
<sequence length="175" mass="19522">MGNICTCGEDEAIPRVLMLGLKCAGKTTILNKLKGDQSIRSFQVQDFNTQTIKWEDFDLVTWDLGVAEKQRPLWRHYFDGSCAVVFVVDCSDREKFQLAKSEIHKVAAEPELENCPILFIANKQDIPGSANTEELEKLIDAGGTKHLTYTVMPCVATSNLGIEDAFKRLLGRISV</sequence>
<dbReference type="STRING" id="5722.A2EHU8"/>
<protein>
    <submittedName>
        <fullName evidence="6">Small GTP-binding protein, putative</fullName>
    </submittedName>
</protein>
<evidence type="ECO:0000256" key="4">
    <source>
        <dbReference type="PIRSR" id="PIRSR606689-2"/>
    </source>
</evidence>
<dbReference type="RefSeq" id="XP_001320011.1">
    <property type="nucleotide sequence ID" value="XM_001319976.1"/>
</dbReference>
<dbReference type="InterPro" id="IPR005225">
    <property type="entry name" value="Small_GTP-bd"/>
</dbReference>